<keyword evidence="6" id="KW-0539">Nucleus</keyword>
<dbReference type="PANTHER" id="PTHR46055:SF3">
    <property type="entry name" value="CIRCADIAN LOCOMOTER OUTPUT CYCLES PROTEIN KAPUT"/>
    <property type="match status" value="1"/>
</dbReference>
<dbReference type="PANTHER" id="PTHR46055">
    <property type="entry name" value="CIRCADIAN LOCOMOTER OUTPUT CYCLES PROTEIN KAPUT"/>
    <property type="match status" value="1"/>
</dbReference>
<feature type="region of interest" description="Disordered" evidence="8">
    <location>
        <begin position="340"/>
        <end position="361"/>
    </location>
</feature>
<dbReference type="InterPro" id="IPR035965">
    <property type="entry name" value="PAS-like_dom_sf"/>
</dbReference>
<feature type="compositionally biased region" description="Polar residues" evidence="8">
    <location>
        <begin position="347"/>
        <end position="361"/>
    </location>
</feature>
<dbReference type="SMART" id="SM00091">
    <property type="entry name" value="PAS"/>
    <property type="match status" value="1"/>
</dbReference>
<evidence type="ECO:0000313" key="12">
    <source>
        <dbReference type="RefSeq" id="XP_030762618.1"/>
    </source>
</evidence>
<dbReference type="Pfam" id="PF00010">
    <property type="entry name" value="HLH"/>
    <property type="match status" value="1"/>
</dbReference>
<evidence type="ECO:0000256" key="8">
    <source>
        <dbReference type="SAM" id="MobiDB-lite"/>
    </source>
</evidence>
<feature type="domain" description="BHLH" evidence="10">
    <location>
        <begin position="27"/>
        <end position="77"/>
    </location>
</feature>
<keyword evidence="5" id="KW-0804">Transcription</keyword>
<dbReference type="CTD" id="38872"/>
<dbReference type="InterPro" id="IPR047230">
    <property type="entry name" value="CLOCK-like"/>
</dbReference>
<dbReference type="GO" id="GO:0005737">
    <property type="term" value="C:cytoplasm"/>
    <property type="evidence" value="ECO:0007669"/>
    <property type="project" value="InterPro"/>
</dbReference>
<dbReference type="GO" id="GO:0046983">
    <property type="term" value="F:protein dimerization activity"/>
    <property type="evidence" value="ECO:0007669"/>
    <property type="project" value="InterPro"/>
</dbReference>
<evidence type="ECO:0000313" key="11">
    <source>
        <dbReference type="Proteomes" id="UP000504635"/>
    </source>
</evidence>
<dbReference type="InterPro" id="IPR000014">
    <property type="entry name" value="PAS"/>
</dbReference>
<dbReference type="OrthoDB" id="411251at2759"/>
<gene>
    <name evidence="12" type="primary">LOC115887342</name>
</gene>
<dbReference type="Gene3D" id="4.10.280.10">
    <property type="entry name" value="Helix-loop-helix DNA-binding domain"/>
    <property type="match status" value="1"/>
</dbReference>
<dbReference type="InterPro" id="IPR011598">
    <property type="entry name" value="bHLH_dom"/>
</dbReference>
<dbReference type="AlphaFoldDB" id="A0A6J2YFA0"/>
<dbReference type="GO" id="GO:0000981">
    <property type="term" value="F:DNA-binding transcription factor activity, RNA polymerase II-specific"/>
    <property type="evidence" value="ECO:0007669"/>
    <property type="project" value="InterPro"/>
</dbReference>
<dbReference type="GO" id="GO:1990513">
    <property type="term" value="C:CLOCK-BMAL transcription complex"/>
    <property type="evidence" value="ECO:0007669"/>
    <property type="project" value="TreeGrafter"/>
</dbReference>
<dbReference type="Proteomes" id="UP000504635">
    <property type="component" value="Unplaced"/>
</dbReference>
<evidence type="ECO:0000256" key="6">
    <source>
        <dbReference type="ARBA" id="ARBA00023242"/>
    </source>
</evidence>
<evidence type="ECO:0000256" key="4">
    <source>
        <dbReference type="ARBA" id="ARBA00023125"/>
    </source>
</evidence>
<dbReference type="GO" id="GO:0045944">
    <property type="term" value="P:positive regulation of transcription by RNA polymerase II"/>
    <property type="evidence" value="ECO:0007669"/>
    <property type="project" value="UniProtKB-ARBA"/>
</dbReference>
<feature type="coiled-coil region" evidence="7">
    <location>
        <begin position="382"/>
        <end position="409"/>
    </location>
</feature>
<evidence type="ECO:0000259" key="9">
    <source>
        <dbReference type="PROSITE" id="PS50112"/>
    </source>
</evidence>
<protein>
    <submittedName>
        <fullName evidence="12">Neuronal PAS domain-containing protein 2 isoform X4</fullName>
    </submittedName>
</protein>
<dbReference type="SUPFAM" id="SSF55785">
    <property type="entry name" value="PYP-like sensor domain (PAS domain)"/>
    <property type="match status" value="2"/>
</dbReference>
<evidence type="ECO:0000259" key="10">
    <source>
        <dbReference type="PROSITE" id="PS50888"/>
    </source>
</evidence>
<dbReference type="Gene3D" id="3.30.450.20">
    <property type="entry name" value="PAS domain"/>
    <property type="match status" value="2"/>
</dbReference>
<dbReference type="SMART" id="SM00086">
    <property type="entry name" value="PAC"/>
    <property type="match status" value="1"/>
</dbReference>
<name>A0A6J2YFA0_SITOR</name>
<dbReference type="GeneID" id="115887342"/>
<dbReference type="InterPro" id="IPR036638">
    <property type="entry name" value="HLH_DNA-bd_sf"/>
</dbReference>
<dbReference type="InterPro" id="IPR001067">
    <property type="entry name" value="Nuc_translocat"/>
</dbReference>
<dbReference type="PROSITE" id="PS50112">
    <property type="entry name" value="PAS"/>
    <property type="match status" value="1"/>
</dbReference>
<keyword evidence="3" id="KW-0090">Biological rhythms</keyword>
<dbReference type="CDD" id="cd00130">
    <property type="entry name" value="PAS"/>
    <property type="match status" value="1"/>
</dbReference>
<evidence type="ECO:0000256" key="3">
    <source>
        <dbReference type="ARBA" id="ARBA00023108"/>
    </source>
</evidence>
<dbReference type="InterPro" id="IPR001610">
    <property type="entry name" value="PAC"/>
</dbReference>
<dbReference type="PROSITE" id="PS50888">
    <property type="entry name" value="BHLH"/>
    <property type="match status" value="1"/>
</dbReference>
<dbReference type="PRINTS" id="PR00785">
    <property type="entry name" value="NCTRNSLOCATR"/>
</dbReference>
<keyword evidence="11" id="KW-1185">Reference proteome</keyword>
<evidence type="ECO:0000256" key="2">
    <source>
        <dbReference type="ARBA" id="ARBA00023015"/>
    </source>
</evidence>
<evidence type="ECO:0000256" key="7">
    <source>
        <dbReference type="SAM" id="Coils"/>
    </source>
</evidence>
<sequence>MNVSYKKYKFYTFSDDTMDDDSDERDTKRKSRNLSEKKRRDQFNVLVKELSCIVSANERKMDKSTVLKSTISYLKNHKEFVVRTRGNGAETNWKPTFLNYEEFTHLVLEAVDGFIIVFSTTGHIYYVSENITSLLGYLSNDILSMTIHELVTDEEYSDLCKLLVRSSKEGINVSITCHLRRRLKFQERTCHELVHFVGDFKFNKEEMHMDNELHGNSRIPDKRYLPFELLGTSGYEYYHMDDIEKLVRCHQSLMRKGEGTSCCYRFLTKGQQWIWLQTRFYITYHQWNSKPEFIVCTHRVISYHDVVIQKKHDYMEPDQSSSEAESTVVQHLYYQPRPISKEEPDCTCTSMSADSPTSRLSDITQSMSTDIPSVTSTQYEVQADLQRKQVQLKAIIDRQQQELKRVSEQLFMARLGILHQHQQPTSPQSPKISSGTVSSTTAPISSVSSALIGSSSVIVQTSAFSKKPIILYKTPNSNTLKKQ</sequence>
<dbReference type="Pfam" id="PF14598">
    <property type="entry name" value="PAS_11"/>
    <property type="match status" value="1"/>
</dbReference>
<dbReference type="GO" id="GO:0032922">
    <property type="term" value="P:circadian regulation of gene expression"/>
    <property type="evidence" value="ECO:0007669"/>
    <property type="project" value="InterPro"/>
</dbReference>
<accession>A0A6J2YFA0</accession>
<evidence type="ECO:0000256" key="5">
    <source>
        <dbReference type="ARBA" id="ARBA00023163"/>
    </source>
</evidence>
<proteinExistence type="predicted"/>
<dbReference type="SUPFAM" id="SSF47459">
    <property type="entry name" value="HLH, helix-loop-helix DNA-binding domain"/>
    <property type="match status" value="1"/>
</dbReference>
<keyword evidence="4" id="KW-0238">DNA-binding</keyword>
<feature type="domain" description="PAS" evidence="9">
    <location>
        <begin position="100"/>
        <end position="170"/>
    </location>
</feature>
<evidence type="ECO:0000256" key="1">
    <source>
        <dbReference type="ARBA" id="ARBA00022737"/>
    </source>
</evidence>
<keyword evidence="7" id="KW-0175">Coiled coil</keyword>
<keyword evidence="1" id="KW-0677">Repeat</keyword>
<feature type="region of interest" description="Disordered" evidence="8">
    <location>
        <begin position="420"/>
        <end position="439"/>
    </location>
</feature>
<dbReference type="SMART" id="SM00353">
    <property type="entry name" value="HLH"/>
    <property type="match status" value="1"/>
</dbReference>
<reference evidence="12" key="1">
    <citation type="submission" date="2025-08" db="UniProtKB">
        <authorList>
            <consortium name="RefSeq"/>
        </authorList>
    </citation>
    <scope>IDENTIFICATION</scope>
    <source>
        <tissue evidence="12">Gonads</tissue>
    </source>
</reference>
<keyword evidence="2" id="KW-0805">Transcription regulation</keyword>
<dbReference type="RefSeq" id="XP_030762618.1">
    <property type="nucleotide sequence ID" value="XM_030906758.1"/>
</dbReference>
<dbReference type="GO" id="GO:0000978">
    <property type="term" value="F:RNA polymerase II cis-regulatory region sequence-specific DNA binding"/>
    <property type="evidence" value="ECO:0007669"/>
    <property type="project" value="TreeGrafter"/>
</dbReference>
<organism evidence="11 12">
    <name type="scientific">Sitophilus oryzae</name>
    <name type="common">Rice weevil</name>
    <name type="synonym">Curculio oryzae</name>
    <dbReference type="NCBI Taxonomy" id="7048"/>
    <lineage>
        <taxon>Eukaryota</taxon>
        <taxon>Metazoa</taxon>
        <taxon>Ecdysozoa</taxon>
        <taxon>Arthropoda</taxon>
        <taxon>Hexapoda</taxon>
        <taxon>Insecta</taxon>
        <taxon>Pterygota</taxon>
        <taxon>Neoptera</taxon>
        <taxon>Endopterygota</taxon>
        <taxon>Coleoptera</taxon>
        <taxon>Polyphaga</taxon>
        <taxon>Cucujiformia</taxon>
        <taxon>Curculionidae</taxon>
        <taxon>Dryophthorinae</taxon>
        <taxon>Sitophilus</taxon>
    </lineage>
</organism>